<name>A0AAD5SJB6_9FUNG</name>
<sequence length="154" mass="16735">MSHRKVDVDFVDDEDAFVDENQTAASATLYSAEAESAVDARVNDARRLVSSGNMPAAVSRVLENPPAGPYPQSLKDKNTAIVLETLLAVRPNDMPAIVKSLSSTQLDTLMKYIYRGMAQPEAYNSGLLLTWHEKVTEAGGVGVIVRVLTDRKTV</sequence>
<dbReference type="InterPro" id="IPR036743">
    <property type="entry name" value="ARPC5_sf"/>
</dbReference>
<dbReference type="Pfam" id="PF04699">
    <property type="entry name" value="P16-Arc"/>
    <property type="match status" value="1"/>
</dbReference>
<proteinExistence type="inferred from homology"/>
<dbReference type="Proteomes" id="UP001212841">
    <property type="component" value="Unassembled WGS sequence"/>
</dbReference>
<dbReference type="PIRSF" id="PIRSF039096">
    <property type="entry name" value="p16-ARC"/>
    <property type="match status" value="1"/>
</dbReference>
<evidence type="ECO:0000256" key="3">
    <source>
        <dbReference type="ARBA" id="ARBA00022490"/>
    </source>
</evidence>
<evidence type="ECO:0000313" key="9">
    <source>
        <dbReference type="Proteomes" id="UP001212841"/>
    </source>
</evidence>
<dbReference type="Gene3D" id="1.25.40.190">
    <property type="entry name" value="Actin-related protein 2/3 complex subunit 5"/>
    <property type="match status" value="1"/>
</dbReference>
<reference evidence="8" key="1">
    <citation type="submission" date="2020-05" db="EMBL/GenBank/DDBJ databases">
        <title>Phylogenomic resolution of chytrid fungi.</title>
        <authorList>
            <person name="Stajich J.E."/>
            <person name="Amses K."/>
            <person name="Simmons R."/>
            <person name="Seto K."/>
            <person name="Myers J."/>
            <person name="Bonds A."/>
            <person name="Quandt C.A."/>
            <person name="Barry K."/>
            <person name="Liu P."/>
            <person name="Grigoriev I."/>
            <person name="Longcore J.E."/>
            <person name="James T.Y."/>
        </authorList>
    </citation>
    <scope>NUCLEOTIDE SEQUENCE</scope>
    <source>
        <strain evidence="8">JEL0318</strain>
    </source>
</reference>
<dbReference type="AlphaFoldDB" id="A0AAD5SJB6"/>
<evidence type="ECO:0000256" key="7">
    <source>
        <dbReference type="RuleBase" id="RU004301"/>
    </source>
</evidence>
<dbReference type="GO" id="GO:0030833">
    <property type="term" value="P:regulation of actin filament polymerization"/>
    <property type="evidence" value="ECO:0007669"/>
    <property type="project" value="InterPro"/>
</dbReference>
<dbReference type="EMBL" id="JADGJD010000022">
    <property type="protein sequence ID" value="KAJ3056738.1"/>
    <property type="molecule type" value="Genomic_DNA"/>
</dbReference>
<dbReference type="PANTHER" id="PTHR12644">
    <property type="entry name" value="ARP2/3 COMPLEX 16 KD SUBUNIT P16-ARC"/>
    <property type="match status" value="1"/>
</dbReference>
<comment type="function">
    <text evidence="7">Functions as component of the Arp2/3 complex which is involved in regulation of actin polymerization and together with an activating nucleation-promoting factor (NPF) mediates the formation of branched actin networks. Arp2/3 complex plays a critical role in the control of cell morphogenesis via the modulation of cell polarity development.</text>
</comment>
<keyword evidence="3" id="KW-0963">Cytoplasm</keyword>
<evidence type="ECO:0000256" key="2">
    <source>
        <dbReference type="ARBA" id="ARBA00006084"/>
    </source>
</evidence>
<dbReference type="GO" id="GO:0005885">
    <property type="term" value="C:Arp2/3 protein complex"/>
    <property type="evidence" value="ECO:0007669"/>
    <property type="project" value="InterPro"/>
</dbReference>
<keyword evidence="4 7" id="KW-0206">Cytoskeleton</keyword>
<dbReference type="GO" id="GO:0044396">
    <property type="term" value="P:actin cortical patch organization"/>
    <property type="evidence" value="ECO:0007669"/>
    <property type="project" value="UniProtKB-ARBA"/>
</dbReference>
<evidence type="ECO:0000256" key="6">
    <source>
        <dbReference type="ARBA" id="ARBA00060329"/>
    </source>
</evidence>
<comment type="function">
    <text evidence="6">Functions as a component of the Arp2/3 complex which is involved in regulation of actin polymerization and together with an activating nucleation-promoting factor (NPF) mediates the formation of branched actin networks.</text>
</comment>
<evidence type="ECO:0000313" key="8">
    <source>
        <dbReference type="EMBL" id="KAJ3056738.1"/>
    </source>
</evidence>
<comment type="subcellular location">
    <subcellularLocation>
        <location evidence="1">Cytoplasm</location>
        <location evidence="1">Cytoskeleton</location>
    </subcellularLocation>
</comment>
<keyword evidence="9" id="KW-1185">Reference proteome</keyword>
<dbReference type="GO" id="GO:0034314">
    <property type="term" value="P:Arp2/3 complex-mediated actin nucleation"/>
    <property type="evidence" value="ECO:0007669"/>
    <property type="project" value="InterPro"/>
</dbReference>
<dbReference type="FunFam" id="1.25.40.190:FF:000003">
    <property type="entry name" value="Actin-related protein 2/3 complex subunit 5"/>
    <property type="match status" value="1"/>
</dbReference>
<protein>
    <recommendedName>
        <fullName evidence="5 7">Actin-related protein 2/3 complex subunit 5</fullName>
    </recommendedName>
</protein>
<organism evidence="8 9">
    <name type="scientific">Rhizophlyctis rosea</name>
    <dbReference type="NCBI Taxonomy" id="64517"/>
    <lineage>
        <taxon>Eukaryota</taxon>
        <taxon>Fungi</taxon>
        <taxon>Fungi incertae sedis</taxon>
        <taxon>Chytridiomycota</taxon>
        <taxon>Chytridiomycota incertae sedis</taxon>
        <taxon>Chytridiomycetes</taxon>
        <taxon>Rhizophlyctidales</taxon>
        <taxon>Rhizophlyctidaceae</taxon>
        <taxon>Rhizophlyctis</taxon>
    </lineage>
</organism>
<accession>A0AAD5SJB6</accession>
<evidence type="ECO:0000256" key="4">
    <source>
        <dbReference type="ARBA" id="ARBA00023212"/>
    </source>
</evidence>
<evidence type="ECO:0000256" key="1">
    <source>
        <dbReference type="ARBA" id="ARBA00004245"/>
    </source>
</evidence>
<comment type="caution">
    <text evidence="8">The sequence shown here is derived from an EMBL/GenBank/DDBJ whole genome shotgun (WGS) entry which is preliminary data.</text>
</comment>
<gene>
    <name evidence="8" type="primary">ARPC5</name>
    <name evidence="8" type="ORF">HK097_004599</name>
</gene>
<dbReference type="InterPro" id="IPR006789">
    <property type="entry name" value="ARPC5"/>
</dbReference>
<comment type="similarity">
    <text evidence="2 7">Belongs to the ARPC5 family.</text>
</comment>
<dbReference type="SUPFAM" id="SSF69103">
    <property type="entry name" value="Arp2/3 complex 16 kDa subunit ARPC5"/>
    <property type="match status" value="1"/>
</dbReference>
<evidence type="ECO:0000256" key="5">
    <source>
        <dbReference type="ARBA" id="ARBA00040214"/>
    </source>
</evidence>